<evidence type="ECO:0000256" key="3">
    <source>
        <dbReference type="ARBA" id="ARBA00022448"/>
    </source>
</evidence>
<proteinExistence type="inferred from homology"/>
<accession>A0A517D8F2</accession>
<dbReference type="PANTHER" id="PTHR30612">
    <property type="entry name" value="SECA INNER MEMBRANE COMPONENT OF SEC PROTEIN SECRETION SYSTEM"/>
    <property type="match status" value="1"/>
</dbReference>
<dbReference type="PRINTS" id="PR00906">
    <property type="entry name" value="SECA"/>
</dbReference>
<dbReference type="AlphaFoldDB" id="A0A517D8F2"/>
<feature type="binding site" evidence="12">
    <location>
        <position position="486"/>
    </location>
    <ligand>
        <name>ATP</name>
        <dbReference type="ChEBI" id="CHEBI:30616"/>
    </ligand>
</feature>
<dbReference type="InterPro" id="IPR014001">
    <property type="entry name" value="Helicase_ATP-bd"/>
</dbReference>
<evidence type="ECO:0000259" key="15">
    <source>
        <dbReference type="PROSITE" id="PS51194"/>
    </source>
</evidence>
<dbReference type="PROSITE" id="PS51192">
    <property type="entry name" value="HELICASE_ATP_BIND_1"/>
    <property type="match status" value="1"/>
</dbReference>
<evidence type="ECO:0000256" key="4">
    <source>
        <dbReference type="ARBA" id="ARBA00022475"/>
    </source>
</evidence>
<dbReference type="PROSITE" id="PS51196">
    <property type="entry name" value="SECA_MOTOR_DEAD"/>
    <property type="match status" value="1"/>
</dbReference>
<keyword evidence="11 12" id="KW-0472">Membrane</keyword>
<dbReference type="GO" id="GO:0005524">
    <property type="term" value="F:ATP binding"/>
    <property type="evidence" value="ECO:0007669"/>
    <property type="project" value="UniProtKB-UniRule"/>
</dbReference>
<dbReference type="GO" id="GO:0005886">
    <property type="term" value="C:plasma membrane"/>
    <property type="evidence" value="ECO:0007669"/>
    <property type="project" value="UniProtKB-SubCell"/>
</dbReference>
<dbReference type="Gene3D" id="3.90.1440.10">
    <property type="entry name" value="SecA, preprotein cross-linking domain"/>
    <property type="match status" value="1"/>
</dbReference>
<evidence type="ECO:0000256" key="12">
    <source>
        <dbReference type="HAMAP-Rule" id="MF_01382"/>
    </source>
</evidence>
<evidence type="ECO:0000256" key="6">
    <source>
        <dbReference type="ARBA" id="ARBA00022741"/>
    </source>
</evidence>
<keyword evidence="10 12" id="KW-0811">Translocation</keyword>
<organism evidence="17 18">
    <name type="scientific">Limosilactobacillus reuteri</name>
    <name type="common">Lactobacillus reuteri</name>
    <dbReference type="NCBI Taxonomy" id="1598"/>
    <lineage>
        <taxon>Bacteria</taxon>
        <taxon>Bacillati</taxon>
        <taxon>Bacillota</taxon>
        <taxon>Bacilli</taxon>
        <taxon>Lactobacillales</taxon>
        <taxon>Lactobacillaceae</taxon>
        <taxon>Limosilactobacillus</taxon>
    </lineage>
</organism>
<comment type="subcellular location">
    <subcellularLocation>
        <location evidence="12">Cell membrane</location>
        <topology evidence="12">Peripheral membrane protein</topology>
        <orientation evidence="12">Cytoplasmic side</orientation>
    </subcellularLocation>
    <subcellularLocation>
        <location evidence="12">Cytoplasm</location>
    </subcellularLocation>
    <subcellularLocation>
        <location evidence="1">Membrane</location>
        <topology evidence="1">Peripheral membrane protein</topology>
    </subcellularLocation>
    <text evidence="12">Distribution is 50-50.</text>
</comment>
<keyword evidence="8 12" id="KW-0653">Protein transport</keyword>
<evidence type="ECO:0000313" key="18">
    <source>
        <dbReference type="Proteomes" id="UP000316394"/>
    </source>
</evidence>
<feature type="binding site" evidence="12">
    <location>
        <begin position="98"/>
        <end position="102"/>
    </location>
    <ligand>
        <name>ATP</name>
        <dbReference type="ChEBI" id="CHEBI:30616"/>
    </ligand>
</feature>
<geneLocation type="plasmid" evidence="17 18">
    <name>unnamed</name>
</geneLocation>
<keyword evidence="6 12" id="KW-0547">Nucleotide-binding</keyword>
<name>A0A517D8F2_LIMRT</name>
<feature type="binding site" evidence="12">
    <location>
        <position position="80"/>
    </location>
    <ligand>
        <name>ATP</name>
        <dbReference type="ChEBI" id="CHEBI:30616"/>
    </ligand>
</feature>
<evidence type="ECO:0000256" key="2">
    <source>
        <dbReference type="ARBA" id="ARBA00007650"/>
    </source>
</evidence>
<dbReference type="Gene3D" id="1.10.3060.10">
    <property type="entry name" value="Helical scaffold and wing domains of SecA"/>
    <property type="match status" value="1"/>
</dbReference>
<dbReference type="GO" id="GO:0008564">
    <property type="term" value="F:protein-exporting ATPase activity"/>
    <property type="evidence" value="ECO:0007669"/>
    <property type="project" value="UniProtKB-EC"/>
</dbReference>
<comment type="function">
    <text evidence="12">Part of the Sec protein translocase complex. Interacts with the SecYEG preprotein conducting channel. Has a central role in coupling the hydrolysis of ATP to the transfer of proteins into and across the cell membrane, serving as an ATP-driven molecular motor driving the stepwise translocation of polypeptide chains across the membrane.</text>
</comment>
<dbReference type="GO" id="GO:0065002">
    <property type="term" value="P:intracellular protein transmembrane transport"/>
    <property type="evidence" value="ECO:0007669"/>
    <property type="project" value="UniProtKB-UniRule"/>
</dbReference>
<keyword evidence="17" id="KW-0614">Plasmid</keyword>
<comment type="similarity">
    <text evidence="2 12 13">Belongs to the SecA family.</text>
</comment>
<evidence type="ECO:0000256" key="1">
    <source>
        <dbReference type="ARBA" id="ARBA00004170"/>
    </source>
</evidence>
<dbReference type="FunFam" id="3.40.50.300:FF:000429">
    <property type="entry name" value="Preprotein translocase subunit SecA"/>
    <property type="match status" value="1"/>
</dbReference>
<keyword evidence="5 12" id="KW-0963">Cytoplasm</keyword>
<feature type="domain" description="SecA family profile" evidence="16">
    <location>
        <begin position="1"/>
        <end position="564"/>
    </location>
</feature>
<dbReference type="InterPro" id="IPR020937">
    <property type="entry name" value="SecA_CS"/>
</dbReference>
<dbReference type="InterPro" id="IPR044722">
    <property type="entry name" value="SecA_SF2_C"/>
</dbReference>
<dbReference type="Pfam" id="PF01043">
    <property type="entry name" value="SecA_PP_bind"/>
    <property type="match status" value="1"/>
</dbReference>
<dbReference type="InterPro" id="IPR000185">
    <property type="entry name" value="SecA"/>
</dbReference>
<dbReference type="CDD" id="cd18803">
    <property type="entry name" value="SF2_C_secA"/>
    <property type="match status" value="1"/>
</dbReference>
<evidence type="ECO:0000259" key="14">
    <source>
        <dbReference type="PROSITE" id="PS51192"/>
    </source>
</evidence>
<keyword evidence="9 12" id="KW-1278">Translocase</keyword>
<evidence type="ECO:0000256" key="7">
    <source>
        <dbReference type="ARBA" id="ARBA00022840"/>
    </source>
</evidence>
<evidence type="ECO:0000256" key="13">
    <source>
        <dbReference type="RuleBase" id="RU003874"/>
    </source>
</evidence>
<dbReference type="GO" id="GO:0005829">
    <property type="term" value="C:cytosol"/>
    <property type="evidence" value="ECO:0007669"/>
    <property type="project" value="TreeGrafter"/>
</dbReference>
<dbReference type="EMBL" id="CP041677">
    <property type="protein sequence ID" value="QDR73625.1"/>
    <property type="molecule type" value="Genomic_DNA"/>
</dbReference>
<evidence type="ECO:0000256" key="10">
    <source>
        <dbReference type="ARBA" id="ARBA00023010"/>
    </source>
</evidence>
<gene>
    <name evidence="12 17" type="primary">secA</name>
    <name evidence="17" type="ORF">FOD75_11045</name>
</gene>
<dbReference type="PANTHER" id="PTHR30612:SF0">
    <property type="entry name" value="CHLOROPLAST PROTEIN-TRANSPORTING ATPASE"/>
    <property type="match status" value="1"/>
</dbReference>
<reference evidence="17 18" key="1">
    <citation type="submission" date="2019-07" db="EMBL/GenBank/DDBJ databases">
        <title>Gastrointestinal microbiota of Peromyscus leucopus, the white-footed mouse.</title>
        <authorList>
            <person name="Milovic A."/>
            <person name="Bassam K."/>
            <person name="Barbour A.G."/>
        </authorList>
    </citation>
    <scope>NUCLEOTIDE SEQUENCE [LARGE SCALE GENOMIC DNA]</scope>
    <source>
        <strain evidence="17 18">LL7</strain>
        <plasmid evidence="17 18">unnamed</plasmid>
    </source>
</reference>
<dbReference type="InterPro" id="IPR011130">
    <property type="entry name" value="SecA_preprotein_X-link_dom"/>
</dbReference>
<evidence type="ECO:0000313" key="17">
    <source>
        <dbReference type="EMBL" id="QDR73625.1"/>
    </source>
</evidence>
<dbReference type="Pfam" id="PF07516">
    <property type="entry name" value="SecA_SW"/>
    <property type="match status" value="1"/>
</dbReference>
<dbReference type="GO" id="GO:0017038">
    <property type="term" value="P:protein import"/>
    <property type="evidence" value="ECO:0007669"/>
    <property type="project" value="InterPro"/>
</dbReference>
<protein>
    <recommendedName>
        <fullName evidence="12 13">Protein translocase subunit SecA</fullName>
        <ecNumber evidence="12">7.4.2.8</ecNumber>
    </recommendedName>
</protein>
<dbReference type="InterPro" id="IPR014018">
    <property type="entry name" value="SecA_motor_DEAD"/>
</dbReference>
<dbReference type="HAMAP" id="MF_01382">
    <property type="entry name" value="SecA"/>
    <property type="match status" value="1"/>
</dbReference>
<keyword evidence="7 12" id="KW-0067">ATP-binding</keyword>
<dbReference type="CDD" id="cd17928">
    <property type="entry name" value="DEXDc_SecA"/>
    <property type="match status" value="1"/>
</dbReference>
<dbReference type="InterPro" id="IPR036670">
    <property type="entry name" value="SecA_X-link_sf"/>
</dbReference>
<dbReference type="SMART" id="SM00957">
    <property type="entry name" value="SecA_DEAD"/>
    <property type="match status" value="1"/>
</dbReference>
<keyword evidence="3 12" id="KW-0813">Transport</keyword>
<dbReference type="InterPro" id="IPR036266">
    <property type="entry name" value="SecA_Wing/Scaffold_sf"/>
</dbReference>
<dbReference type="GO" id="GO:0043952">
    <property type="term" value="P:protein transport by the Sec complex"/>
    <property type="evidence" value="ECO:0007669"/>
    <property type="project" value="TreeGrafter"/>
</dbReference>
<dbReference type="NCBIfam" id="TIGR00963">
    <property type="entry name" value="secA"/>
    <property type="match status" value="1"/>
</dbReference>
<dbReference type="Gene3D" id="3.40.50.300">
    <property type="entry name" value="P-loop containing nucleotide triphosphate hydrolases"/>
    <property type="match status" value="2"/>
</dbReference>
<dbReference type="RefSeq" id="WP_144227970.1">
    <property type="nucleotide sequence ID" value="NZ_CP041677.1"/>
</dbReference>
<dbReference type="SUPFAM" id="SSF81886">
    <property type="entry name" value="Helical scaffold and wing domains of SecA"/>
    <property type="match status" value="1"/>
</dbReference>
<comment type="subunit">
    <text evidence="12">Monomer and homodimer. Part of the essential Sec protein translocation apparatus which comprises SecA, SecYEG and auxiliary proteins SecDF. Other proteins may also be involved.</text>
</comment>
<dbReference type="Pfam" id="PF07517">
    <property type="entry name" value="SecA_DEAD"/>
    <property type="match status" value="1"/>
</dbReference>
<dbReference type="InterPro" id="IPR001650">
    <property type="entry name" value="Helicase_C-like"/>
</dbReference>
<evidence type="ECO:0000259" key="16">
    <source>
        <dbReference type="PROSITE" id="PS51196"/>
    </source>
</evidence>
<evidence type="ECO:0000256" key="11">
    <source>
        <dbReference type="ARBA" id="ARBA00023136"/>
    </source>
</evidence>
<sequence length="776" mass="88090">MPKLKKREKKQKRLRKIVDKVNSYREDFAKATDEQLQAKTNEFKQRLAGGETLDDLLPEAFAVVREADKRVLGLFPYDVQVMGGIVLHEGNLAEMKTGEGKTLTETMPVYLNALTGKGVHVITVNSYLSERDSHEMGPVFEWLGLSVGFNSDKQSPSQKRQAYQADITYTTNDELAFDYLRDNMVLYKNDQVQRGLNYAIVDEVDSILIDEARTPLIISGQAHSYGNLYQMADRFSKSLEKDDIVYDEETKTVSLAESGVKKANEFFGVTNMFSSDNYILAHYVEEGLKANYAMKRDDDYVVMDGQVLIVDQFTGRIMDGRRFSDGLHQALEAKENVEIQDANRTDASITYQNFFRMYHKLSGMTGTAATEAKEFYETYHMVVEKIPTNKPVKREDRPDVLYPTLNAKFNAVADLIEKVHKTGQPMLVGTVAVESSERLDEILNDRHVAHTVLNAKNHKKEAAIISQAGQKGAVTIATNMAGRGTDIKLGPGVKELGGLFVVGTEKHESRRIDNQLRGRAGRQGDPGVSQFFLSLEDELMVRFGSERAGKVRDDLVKDGKENVAIRSRIISRAVLAAQKRIEGNNYDERRNTLRYDDVLRLQREKIYGQRQEVISTKESLNDYLIPMFARTIDYNVNLFTDKKKQVNVNGLNHFAESILGVQNLDINGLQPKVIKEKLFDQVQQELATKEKALAHPSQLLEFEKVIILRAVDVNWKNNIDNMEQLRMSITLRGYGQHNPLVEYQNEAFEMYSRMIAEIEKNITQTFMRAEIRQAGA</sequence>
<dbReference type="InterPro" id="IPR011115">
    <property type="entry name" value="SecA_DEAD"/>
</dbReference>
<dbReference type="GO" id="GO:0031522">
    <property type="term" value="C:cell envelope Sec protein transport complex"/>
    <property type="evidence" value="ECO:0007669"/>
    <property type="project" value="TreeGrafter"/>
</dbReference>
<dbReference type="GO" id="GO:0006605">
    <property type="term" value="P:protein targeting"/>
    <property type="evidence" value="ECO:0007669"/>
    <property type="project" value="UniProtKB-UniRule"/>
</dbReference>
<dbReference type="EC" id="7.4.2.8" evidence="12"/>
<dbReference type="Pfam" id="PF21090">
    <property type="entry name" value="P-loop_SecA"/>
    <property type="match status" value="2"/>
</dbReference>
<dbReference type="SUPFAM" id="SSF52540">
    <property type="entry name" value="P-loop containing nucleoside triphosphate hydrolases"/>
    <property type="match status" value="2"/>
</dbReference>
<dbReference type="SUPFAM" id="SSF81767">
    <property type="entry name" value="Pre-protein crosslinking domain of SecA"/>
    <property type="match status" value="1"/>
</dbReference>
<dbReference type="PROSITE" id="PS51194">
    <property type="entry name" value="HELICASE_CTER"/>
    <property type="match status" value="1"/>
</dbReference>
<comment type="catalytic activity">
    <reaction evidence="12">
        <text>ATP + H2O + cellular proteinSide 1 = ADP + phosphate + cellular proteinSide 2.</text>
        <dbReference type="EC" id="7.4.2.8"/>
    </reaction>
</comment>
<feature type="domain" description="Helicase ATP-binding" evidence="14">
    <location>
        <begin position="82"/>
        <end position="220"/>
    </location>
</feature>
<keyword evidence="4 12" id="KW-1003">Cell membrane</keyword>
<dbReference type="InterPro" id="IPR027417">
    <property type="entry name" value="P-loop_NTPase"/>
</dbReference>
<dbReference type="InterPro" id="IPR011116">
    <property type="entry name" value="SecA_Wing/Scaffold"/>
</dbReference>
<dbReference type="SMART" id="SM00958">
    <property type="entry name" value="SecA_PP_bind"/>
    <property type="match status" value="1"/>
</dbReference>
<evidence type="ECO:0000256" key="8">
    <source>
        <dbReference type="ARBA" id="ARBA00022927"/>
    </source>
</evidence>
<dbReference type="PROSITE" id="PS01312">
    <property type="entry name" value="SECA"/>
    <property type="match status" value="1"/>
</dbReference>
<dbReference type="NCBIfam" id="NF006630">
    <property type="entry name" value="PRK09200.1"/>
    <property type="match status" value="1"/>
</dbReference>
<dbReference type="Proteomes" id="UP000316394">
    <property type="component" value="Plasmid unnamed"/>
</dbReference>
<feature type="domain" description="Helicase C-terminal" evidence="15">
    <location>
        <begin position="411"/>
        <end position="564"/>
    </location>
</feature>
<evidence type="ECO:0000256" key="9">
    <source>
        <dbReference type="ARBA" id="ARBA00022967"/>
    </source>
</evidence>
<evidence type="ECO:0000256" key="5">
    <source>
        <dbReference type="ARBA" id="ARBA00022490"/>
    </source>
</evidence>